<dbReference type="RefSeq" id="WP_216926403.1">
    <property type="nucleotide sequence ID" value="NZ_JAHOPC010000013.1"/>
</dbReference>
<gene>
    <name evidence="2" type="ORF">KSW38_18475</name>
</gene>
<proteinExistence type="predicted"/>
<feature type="region of interest" description="Disordered" evidence="1">
    <location>
        <begin position="45"/>
        <end position="91"/>
    </location>
</feature>
<accession>A0ABS6IBS9</accession>
<dbReference type="Pfam" id="PF10604">
    <property type="entry name" value="Polyketide_cyc2"/>
    <property type="match status" value="1"/>
</dbReference>
<evidence type="ECO:0000256" key="1">
    <source>
        <dbReference type="SAM" id="MobiDB-lite"/>
    </source>
</evidence>
<evidence type="ECO:0000313" key="3">
    <source>
        <dbReference type="Proteomes" id="UP000824166"/>
    </source>
</evidence>
<comment type="caution">
    <text evidence="2">The sequence shown here is derived from an EMBL/GenBank/DDBJ whole genome shotgun (WGS) entry which is preliminary data.</text>
</comment>
<sequence length="147" mass="16133">MSALTHTIEIDRPPDEVFAYASDPLHFPEWQADVLEVHFEGAGGRKVGSRFTTTRRIGPNERTMTQEITEDQPPHRFAAHGVGGPIRPHASIDVEPLGDGARSRVTFELDFEGHGLGKALVPAVRQLAARGAPASHRRLKERLEADA</sequence>
<dbReference type="InterPro" id="IPR019587">
    <property type="entry name" value="Polyketide_cyclase/dehydratase"/>
</dbReference>
<reference evidence="2 3" key="1">
    <citation type="submission" date="2021-06" db="EMBL/GenBank/DDBJ databases">
        <authorList>
            <person name="Jeong J.W."/>
        </authorList>
    </citation>
    <scope>NUCLEOTIDE SEQUENCE [LARGE SCALE GENOMIC DNA]</scope>
    <source>
        <strain evidence="2 3">MMS21-TAE1-1</strain>
    </source>
</reference>
<dbReference type="Proteomes" id="UP000824166">
    <property type="component" value="Unassembled WGS sequence"/>
</dbReference>
<keyword evidence="3" id="KW-1185">Reference proteome</keyword>
<protein>
    <submittedName>
        <fullName evidence="2">SRPBCC family protein</fullName>
    </submittedName>
</protein>
<evidence type="ECO:0000313" key="2">
    <source>
        <dbReference type="EMBL" id="MBU8868281.1"/>
    </source>
</evidence>
<name>A0ABS6IBS9_9MICC</name>
<organism evidence="2 3">
    <name type="scientific">Paenarthrobacter aromaticivorans</name>
    <dbReference type="NCBI Taxonomy" id="2849150"/>
    <lineage>
        <taxon>Bacteria</taxon>
        <taxon>Bacillati</taxon>
        <taxon>Actinomycetota</taxon>
        <taxon>Actinomycetes</taxon>
        <taxon>Micrococcales</taxon>
        <taxon>Micrococcaceae</taxon>
        <taxon>Paenarthrobacter</taxon>
    </lineage>
</organism>
<dbReference type="EMBL" id="JAHOPC010000013">
    <property type="protein sequence ID" value="MBU8868281.1"/>
    <property type="molecule type" value="Genomic_DNA"/>
</dbReference>